<reference evidence="1 2" key="2">
    <citation type="journal article" date="2022" name="Mol. Ecol. Resour.">
        <title>The genomes of chicory, endive, great burdock and yacon provide insights into Asteraceae paleo-polyploidization history and plant inulin production.</title>
        <authorList>
            <person name="Fan W."/>
            <person name="Wang S."/>
            <person name="Wang H."/>
            <person name="Wang A."/>
            <person name="Jiang F."/>
            <person name="Liu H."/>
            <person name="Zhao H."/>
            <person name="Xu D."/>
            <person name="Zhang Y."/>
        </authorList>
    </citation>
    <scope>NUCLEOTIDE SEQUENCE [LARGE SCALE GENOMIC DNA]</scope>
    <source>
        <strain evidence="2">cv. Yunnan</strain>
        <tissue evidence="1">Leaves</tissue>
    </source>
</reference>
<organism evidence="1 2">
    <name type="scientific">Smallanthus sonchifolius</name>
    <dbReference type="NCBI Taxonomy" id="185202"/>
    <lineage>
        <taxon>Eukaryota</taxon>
        <taxon>Viridiplantae</taxon>
        <taxon>Streptophyta</taxon>
        <taxon>Embryophyta</taxon>
        <taxon>Tracheophyta</taxon>
        <taxon>Spermatophyta</taxon>
        <taxon>Magnoliopsida</taxon>
        <taxon>eudicotyledons</taxon>
        <taxon>Gunneridae</taxon>
        <taxon>Pentapetalae</taxon>
        <taxon>asterids</taxon>
        <taxon>campanulids</taxon>
        <taxon>Asterales</taxon>
        <taxon>Asteraceae</taxon>
        <taxon>Asteroideae</taxon>
        <taxon>Heliantheae alliance</taxon>
        <taxon>Millerieae</taxon>
        <taxon>Smallanthus</taxon>
    </lineage>
</organism>
<evidence type="ECO:0000313" key="1">
    <source>
        <dbReference type="EMBL" id="KAI3816056.1"/>
    </source>
</evidence>
<dbReference type="Proteomes" id="UP001056120">
    <property type="component" value="Linkage Group LG05"/>
</dbReference>
<protein>
    <submittedName>
        <fullName evidence="1">Uncharacterized protein</fullName>
    </submittedName>
</protein>
<keyword evidence="2" id="KW-1185">Reference proteome</keyword>
<evidence type="ECO:0000313" key="2">
    <source>
        <dbReference type="Proteomes" id="UP001056120"/>
    </source>
</evidence>
<comment type="caution">
    <text evidence="1">The sequence shown here is derived from an EMBL/GenBank/DDBJ whole genome shotgun (WGS) entry which is preliminary data.</text>
</comment>
<dbReference type="EMBL" id="CM042022">
    <property type="protein sequence ID" value="KAI3816056.1"/>
    <property type="molecule type" value="Genomic_DNA"/>
</dbReference>
<sequence>MSFGYFIIVGETERSIIVPEPVEVELCKQDSDLGGILPIPEPERELHERTRDFRERLKELCKNRVHPTSPVPFPNMGDADPLVRRTVHQRSSDGFIGARSLISRPTVPNANTWQDLKAKFLKKYYPPSRAAHLRDQIHSFRMDPDEPYHMAWERFSALLSRCPQHGFSDWAIMEKFYNGLTFEKQQMFNIAARGHIMDKLEPAECEEMFESFALAEQQRPSTRTSIPSARAPTFSPRGVHQVNPDTSVAAALAAMANEVKELKLSAQRWYSNYNNSFGSGWRFGSNLPRFNARSNQYGGGEAEASSGSSARDKKIEEMLENQTQMLAHLVQNDKETQQRLDAHDTLLKNQQSTFMDLQRTVVDIAKSLKEKQGEASAAYKSSNASVMAVSIRSRRIEEEEEVVETVTDTLIPTIDEVSHSTVRHIPSQEEVRKIDWRAHFAEIEARMVEEPPVEEEDTNLSHPNRRRNTSGQDM</sequence>
<gene>
    <name evidence="1" type="ORF">L1987_15741</name>
</gene>
<accession>A0ACB9J8J1</accession>
<proteinExistence type="predicted"/>
<reference evidence="2" key="1">
    <citation type="journal article" date="2022" name="Mol. Ecol. Resour.">
        <title>The genomes of chicory, endive, great burdock and yacon provide insights into Asteraceae palaeo-polyploidization history and plant inulin production.</title>
        <authorList>
            <person name="Fan W."/>
            <person name="Wang S."/>
            <person name="Wang H."/>
            <person name="Wang A."/>
            <person name="Jiang F."/>
            <person name="Liu H."/>
            <person name="Zhao H."/>
            <person name="Xu D."/>
            <person name="Zhang Y."/>
        </authorList>
    </citation>
    <scope>NUCLEOTIDE SEQUENCE [LARGE SCALE GENOMIC DNA]</scope>
    <source>
        <strain evidence="2">cv. Yunnan</strain>
    </source>
</reference>
<name>A0ACB9J8J1_9ASTR</name>